<comment type="caution">
    <text evidence="2">The sequence shown here is derived from an EMBL/GenBank/DDBJ whole genome shotgun (WGS) entry which is preliminary data.</text>
</comment>
<proteinExistence type="predicted"/>
<name>X1TU31_9ZZZZ</name>
<dbReference type="EMBL" id="BARW01033347">
    <property type="protein sequence ID" value="GAJ08764.1"/>
    <property type="molecule type" value="Genomic_DNA"/>
</dbReference>
<gene>
    <name evidence="2" type="ORF">S12H4_52534</name>
</gene>
<evidence type="ECO:0000256" key="1">
    <source>
        <dbReference type="SAM" id="MobiDB-lite"/>
    </source>
</evidence>
<organism evidence="2">
    <name type="scientific">marine sediment metagenome</name>
    <dbReference type="NCBI Taxonomy" id="412755"/>
    <lineage>
        <taxon>unclassified sequences</taxon>
        <taxon>metagenomes</taxon>
        <taxon>ecological metagenomes</taxon>
    </lineage>
</organism>
<evidence type="ECO:0000313" key="2">
    <source>
        <dbReference type="EMBL" id="GAJ08764.1"/>
    </source>
</evidence>
<feature type="region of interest" description="Disordered" evidence="1">
    <location>
        <begin position="1"/>
        <end position="29"/>
    </location>
</feature>
<protein>
    <submittedName>
        <fullName evidence="2">Uncharacterized protein</fullName>
    </submittedName>
</protein>
<feature type="non-terminal residue" evidence="2">
    <location>
        <position position="1"/>
    </location>
</feature>
<dbReference type="AlphaFoldDB" id="X1TU31"/>
<accession>X1TU31</accession>
<sequence length="29" mass="3121">DPDFFPSKSGQPWEAAKKGSAVIKRMKGG</sequence>
<reference evidence="2" key="1">
    <citation type="journal article" date="2014" name="Front. Microbiol.">
        <title>High frequency of phylogenetically diverse reductive dehalogenase-homologous genes in deep subseafloor sedimentary metagenomes.</title>
        <authorList>
            <person name="Kawai M."/>
            <person name="Futagami T."/>
            <person name="Toyoda A."/>
            <person name="Takaki Y."/>
            <person name="Nishi S."/>
            <person name="Hori S."/>
            <person name="Arai W."/>
            <person name="Tsubouchi T."/>
            <person name="Morono Y."/>
            <person name="Uchiyama I."/>
            <person name="Ito T."/>
            <person name="Fujiyama A."/>
            <person name="Inagaki F."/>
            <person name="Takami H."/>
        </authorList>
    </citation>
    <scope>NUCLEOTIDE SEQUENCE</scope>
    <source>
        <strain evidence="2">Expedition CK06-06</strain>
    </source>
</reference>